<dbReference type="Gene3D" id="2.60.120.200">
    <property type="match status" value="1"/>
</dbReference>
<dbReference type="EMBL" id="JAVDQS010000002">
    <property type="protein sequence ID" value="MDR6404358.1"/>
    <property type="molecule type" value="Genomic_DNA"/>
</dbReference>
<keyword evidence="1" id="KW-0732">Signal</keyword>
<keyword evidence="5" id="KW-1185">Reference proteome</keyword>
<evidence type="ECO:0000259" key="3">
    <source>
        <dbReference type="Pfam" id="PF18962"/>
    </source>
</evidence>
<proteinExistence type="predicted"/>
<dbReference type="InterPro" id="IPR011628">
    <property type="entry name" value="Cleaved_adhesin"/>
</dbReference>
<evidence type="ECO:0000256" key="1">
    <source>
        <dbReference type="ARBA" id="ARBA00022729"/>
    </source>
</evidence>
<organism evidence="4 5">
    <name type="scientific">Chryseobacterium geocarposphaerae</name>
    <dbReference type="NCBI Taxonomy" id="1416776"/>
    <lineage>
        <taxon>Bacteria</taxon>
        <taxon>Pseudomonadati</taxon>
        <taxon>Bacteroidota</taxon>
        <taxon>Flavobacteriia</taxon>
        <taxon>Flavobacteriales</taxon>
        <taxon>Weeksellaceae</taxon>
        <taxon>Chryseobacterium group</taxon>
        <taxon>Chryseobacterium</taxon>
    </lineage>
</organism>
<dbReference type="Pfam" id="PF18962">
    <property type="entry name" value="Por_Secre_tail"/>
    <property type="match status" value="1"/>
</dbReference>
<sequence>MGFSGDTAGSGGSDLDNLLISPSIVLPASSSTLTYKVAAFESPGFIIPNNTYMVYVLPASSTFTSTLTPVLTETITTGNTAITKTIDLSSFAGQAVKLYFRHLSTAFQILILDDVNVTSSMVLGTSETSNKGQVGIYPNPATDFITIKSKSEIISTEVYDATGRKVGSQLKSDKVDVRNLLPGSYILNINTKEGKTSSKFIKKN</sequence>
<evidence type="ECO:0000313" key="5">
    <source>
        <dbReference type="Proteomes" id="UP001184853"/>
    </source>
</evidence>
<feature type="domain" description="Cleaved adhesin" evidence="2">
    <location>
        <begin position="7"/>
        <end position="90"/>
    </location>
</feature>
<name>A0ABU1LCC1_9FLAO</name>
<dbReference type="NCBIfam" id="NF038128">
    <property type="entry name" value="choice_anch_J"/>
    <property type="match status" value="1"/>
</dbReference>
<evidence type="ECO:0000259" key="2">
    <source>
        <dbReference type="Pfam" id="PF07675"/>
    </source>
</evidence>
<evidence type="ECO:0008006" key="6">
    <source>
        <dbReference type="Google" id="ProtNLM"/>
    </source>
</evidence>
<evidence type="ECO:0000313" key="4">
    <source>
        <dbReference type="EMBL" id="MDR6404358.1"/>
    </source>
</evidence>
<protein>
    <recommendedName>
        <fullName evidence="6">Secreted protein (Por secretion system target)</fullName>
    </recommendedName>
</protein>
<feature type="domain" description="Secretion system C-terminal sorting" evidence="3">
    <location>
        <begin position="136"/>
        <end position="201"/>
    </location>
</feature>
<gene>
    <name evidence="4" type="ORF">J2781_001273</name>
</gene>
<accession>A0ABU1LCC1</accession>
<dbReference type="Proteomes" id="UP001184853">
    <property type="component" value="Unassembled WGS sequence"/>
</dbReference>
<reference evidence="4 5" key="1">
    <citation type="submission" date="2023-07" db="EMBL/GenBank/DDBJ databases">
        <title>Sorghum-associated microbial communities from plants grown in Nebraska, USA.</title>
        <authorList>
            <person name="Schachtman D."/>
        </authorList>
    </citation>
    <scope>NUCLEOTIDE SEQUENCE [LARGE SCALE GENOMIC DNA]</scope>
    <source>
        <strain evidence="4 5">DS1709</strain>
    </source>
</reference>
<dbReference type="InterPro" id="IPR026444">
    <property type="entry name" value="Secre_tail"/>
</dbReference>
<comment type="caution">
    <text evidence="4">The sequence shown here is derived from an EMBL/GenBank/DDBJ whole genome shotgun (WGS) entry which is preliminary data.</text>
</comment>
<dbReference type="Pfam" id="PF07675">
    <property type="entry name" value="Cleaved_Adhesin"/>
    <property type="match status" value="1"/>
</dbReference>
<dbReference type="NCBIfam" id="TIGR04183">
    <property type="entry name" value="Por_Secre_tail"/>
    <property type="match status" value="1"/>
</dbReference>